<keyword evidence="2" id="KW-1185">Reference proteome</keyword>
<dbReference type="EMBL" id="JAWZYT010005068">
    <property type="protein sequence ID" value="KAK4291723.1"/>
    <property type="molecule type" value="Genomic_DNA"/>
</dbReference>
<dbReference type="AlphaFoldDB" id="A0AAE1TN68"/>
<gene>
    <name evidence="1" type="ORF">Pmani_035460</name>
</gene>
<sequence>MEAVPDRGEYRVTSVVALPGLLTSPTFTPDPSRSSWHSLTPSQVTRRPRALGKGNLWHYGVRTIFPGLYKEFDKVLPSEDRGMRTVAKIRVWGEYGSGGDEVVRRGLDNSVEYRVLGTRYWDGQKVKVCGYGIETGWRTLGFRAKWDG</sequence>
<dbReference type="Proteomes" id="UP001292094">
    <property type="component" value="Unassembled WGS sequence"/>
</dbReference>
<organism evidence="1 2">
    <name type="scientific">Petrolisthes manimaculis</name>
    <dbReference type="NCBI Taxonomy" id="1843537"/>
    <lineage>
        <taxon>Eukaryota</taxon>
        <taxon>Metazoa</taxon>
        <taxon>Ecdysozoa</taxon>
        <taxon>Arthropoda</taxon>
        <taxon>Crustacea</taxon>
        <taxon>Multicrustacea</taxon>
        <taxon>Malacostraca</taxon>
        <taxon>Eumalacostraca</taxon>
        <taxon>Eucarida</taxon>
        <taxon>Decapoda</taxon>
        <taxon>Pleocyemata</taxon>
        <taxon>Anomura</taxon>
        <taxon>Galatheoidea</taxon>
        <taxon>Porcellanidae</taxon>
        <taxon>Petrolisthes</taxon>
    </lineage>
</organism>
<accession>A0AAE1TN68</accession>
<reference evidence="1" key="1">
    <citation type="submission" date="2023-11" db="EMBL/GenBank/DDBJ databases">
        <title>Genome assemblies of two species of porcelain crab, Petrolisthes cinctipes and Petrolisthes manimaculis (Anomura: Porcellanidae).</title>
        <authorList>
            <person name="Angst P."/>
        </authorList>
    </citation>
    <scope>NUCLEOTIDE SEQUENCE</scope>
    <source>
        <strain evidence="1">PB745_02</strain>
        <tissue evidence="1">Gill</tissue>
    </source>
</reference>
<evidence type="ECO:0000313" key="1">
    <source>
        <dbReference type="EMBL" id="KAK4291723.1"/>
    </source>
</evidence>
<protein>
    <submittedName>
        <fullName evidence="1">Uncharacterized protein</fullName>
    </submittedName>
</protein>
<evidence type="ECO:0000313" key="2">
    <source>
        <dbReference type="Proteomes" id="UP001292094"/>
    </source>
</evidence>
<proteinExistence type="predicted"/>
<name>A0AAE1TN68_9EUCA</name>
<comment type="caution">
    <text evidence="1">The sequence shown here is derived from an EMBL/GenBank/DDBJ whole genome shotgun (WGS) entry which is preliminary data.</text>
</comment>